<feature type="region of interest" description="Disordered" evidence="1">
    <location>
        <begin position="42"/>
        <end position="69"/>
    </location>
</feature>
<accession>A0A9P7R004</accession>
<dbReference type="EMBL" id="JAESDN010000010">
    <property type="protein sequence ID" value="KAG7044733.1"/>
    <property type="molecule type" value="Genomic_DNA"/>
</dbReference>
<evidence type="ECO:0000313" key="3">
    <source>
        <dbReference type="Proteomes" id="UP000699042"/>
    </source>
</evidence>
<feature type="compositionally biased region" description="Polar residues" evidence="1">
    <location>
        <begin position="47"/>
        <end position="69"/>
    </location>
</feature>
<evidence type="ECO:0000256" key="1">
    <source>
        <dbReference type="SAM" id="MobiDB-lite"/>
    </source>
</evidence>
<dbReference type="Proteomes" id="UP000699042">
    <property type="component" value="Unassembled WGS sequence"/>
</dbReference>
<keyword evidence="3" id="KW-1185">Reference proteome</keyword>
<organism evidence="2 3">
    <name type="scientific">Colletotrichum scovillei</name>
    <dbReference type="NCBI Taxonomy" id="1209932"/>
    <lineage>
        <taxon>Eukaryota</taxon>
        <taxon>Fungi</taxon>
        <taxon>Dikarya</taxon>
        <taxon>Ascomycota</taxon>
        <taxon>Pezizomycotina</taxon>
        <taxon>Sordariomycetes</taxon>
        <taxon>Hypocreomycetidae</taxon>
        <taxon>Glomerellales</taxon>
        <taxon>Glomerellaceae</taxon>
        <taxon>Colletotrichum</taxon>
        <taxon>Colletotrichum acutatum species complex</taxon>
    </lineage>
</organism>
<dbReference type="AlphaFoldDB" id="A0A9P7R004"/>
<gene>
    <name evidence="2" type="ORF">JMJ77_004195</name>
</gene>
<evidence type="ECO:0000313" key="2">
    <source>
        <dbReference type="EMBL" id="KAG7044733.1"/>
    </source>
</evidence>
<proteinExistence type="predicted"/>
<comment type="caution">
    <text evidence="2">The sequence shown here is derived from an EMBL/GenBank/DDBJ whole genome shotgun (WGS) entry which is preliminary data.</text>
</comment>
<reference evidence="2" key="1">
    <citation type="submission" date="2021-05" db="EMBL/GenBank/DDBJ databases">
        <title>Comparative genomics of three Colletotrichum scovillei strains and genetic complementation revealed genes involved fungal growth and virulence on chili pepper.</title>
        <authorList>
            <person name="Hsieh D.-K."/>
            <person name="Chuang S.-C."/>
            <person name="Chen C.-Y."/>
            <person name="Chao Y.-T."/>
            <person name="Lu M.-Y.J."/>
            <person name="Lee M.-H."/>
            <person name="Shih M.-C."/>
        </authorList>
    </citation>
    <scope>NUCLEOTIDE SEQUENCE</scope>
    <source>
        <strain evidence="2">Coll-153</strain>
    </source>
</reference>
<sequence length="69" mass="7388">MSHGSSFSSHCAVSANLAYPTDGFFLVFSALPSTDTRTMLQAKQLGNDGTQSKQQQHMGTRHTSSQVLG</sequence>
<protein>
    <submittedName>
        <fullName evidence="2">Uncharacterized protein</fullName>
    </submittedName>
</protein>
<name>A0A9P7R004_9PEZI</name>